<organism evidence="1 2">
    <name type="scientific">Chryseosolibacter indicus</name>
    <dbReference type="NCBI Taxonomy" id="2782351"/>
    <lineage>
        <taxon>Bacteria</taxon>
        <taxon>Pseudomonadati</taxon>
        <taxon>Bacteroidota</taxon>
        <taxon>Cytophagia</taxon>
        <taxon>Cytophagales</taxon>
        <taxon>Chryseotaleaceae</taxon>
        <taxon>Chryseosolibacter</taxon>
    </lineage>
</organism>
<dbReference type="InterPro" id="IPR036513">
    <property type="entry name" value="STAS_dom_sf"/>
</dbReference>
<dbReference type="RefSeq" id="WP_254155016.1">
    <property type="nucleotide sequence ID" value="NZ_JAHESD010000045.1"/>
</dbReference>
<evidence type="ECO:0008006" key="3">
    <source>
        <dbReference type="Google" id="ProtNLM"/>
    </source>
</evidence>
<dbReference type="Proteomes" id="UP000772618">
    <property type="component" value="Unassembled WGS sequence"/>
</dbReference>
<keyword evidence="2" id="KW-1185">Reference proteome</keyword>
<evidence type="ECO:0000313" key="1">
    <source>
        <dbReference type="EMBL" id="MBT1705059.1"/>
    </source>
</evidence>
<evidence type="ECO:0000313" key="2">
    <source>
        <dbReference type="Proteomes" id="UP000772618"/>
    </source>
</evidence>
<reference evidence="1 2" key="1">
    <citation type="submission" date="2021-05" db="EMBL/GenBank/DDBJ databases">
        <title>A Polyphasic approach of four new species of the genus Ohtaekwangia: Ohtaekwangia histidinii sp. nov., Ohtaekwangia cretensis sp. nov., Ohtaekwangia indiensis sp. nov., Ohtaekwangia reichenbachii sp. nov. from diverse environment.</title>
        <authorList>
            <person name="Octaviana S."/>
        </authorList>
    </citation>
    <scope>NUCLEOTIDE SEQUENCE [LARGE SCALE GENOMIC DNA]</scope>
    <source>
        <strain evidence="1 2">PWU20</strain>
    </source>
</reference>
<dbReference type="EMBL" id="JAHESD010000045">
    <property type="protein sequence ID" value="MBT1705059.1"/>
    <property type="molecule type" value="Genomic_DNA"/>
</dbReference>
<protein>
    <recommendedName>
        <fullName evidence="3">STAS domain-containing protein</fullName>
    </recommendedName>
</protein>
<comment type="caution">
    <text evidence="1">The sequence shown here is derived from an EMBL/GenBank/DDBJ whole genome shotgun (WGS) entry which is preliminary data.</text>
</comment>
<accession>A0ABS5VW12</accession>
<proteinExistence type="predicted"/>
<dbReference type="SUPFAM" id="SSF52091">
    <property type="entry name" value="SpoIIaa-like"/>
    <property type="match status" value="1"/>
</dbReference>
<gene>
    <name evidence="1" type="ORF">KK060_17330</name>
</gene>
<sequence>MKPIVTIEKENNNITKVMLSGDLTVKYHKDIAEAFQKLSAESTTSIVVDNPSAIDLCFLQVLWSYKKYHKMRGQNISISFTLGDAEYSLLLRTGFQTLLEQA</sequence>
<name>A0ABS5VW12_9BACT</name>